<dbReference type="SUPFAM" id="SSF50978">
    <property type="entry name" value="WD40 repeat-like"/>
    <property type="match status" value="1"/>
</dbReference>
<sequence>MYGIEKFRRRSTPDKRSSPSDRALSALSGLTIDGKGSVSSGVTNVDVDFSDEYQDFKGPLGLNLLHNVPEPLVDFIFIHGLGGGSRKTWAKSPDPYHYWPKEWLSRDPEFSCVRVHSFGYKADWAERKSSFLNIQDFSLALLGEIQCSPEIRRSKTKIVFVAHSMGGIVTKKAYIQAREDPTLKDIASRIDTLFFLATPHRGADLAGTLNNILKICFGQKHYVTELDRNSASLQSIDDSFRYFAHDLQLWSFYETVPSSLPLGNSLIVEKESATLGLPKERVFLLNADHRAICKFENPTDANYKTLRNAFITTIDSIQAAVPQKSSDTSKSDYSNLIALTGVSEAPIDNLIALEDRRVPGSCEWLNSRDNYTTWKSASFPGRPIIWLTGDAGSGKSVLSSYVVNDLEKDGHKCSYFYFSQGSANNCSISKCLLSLAFQMGQKDAGVLRNLSRSYGGSQSLEQLDERTLWRKVFLGSIFTGHSGEPHYWVIDAVDECRRLPVLLSLLSKAPSHLRIFLTSRHATEVHQSILSNKQTVVHYPMQEQDTIADLGIYIDSRRQFLPVGDNDTQQVLKTKILERAGGSFLWTSLVVQELECVYSEEAAEEVLNGVPEDMNDLYAKMLESVPPKGLRLARSLFIWTLLAMRPLSLDELKPAIKVDTGETVHNLPNVIMAICGQLIGVSYNGQVQCIHQTAKVFLLHQDVVPSLAINKSKAHARIAEVCLRSLNTRFNKRVGRGARTPAASSASESDIADYAALYFSDHLQRCASEDSTAWKLLAEFLENHVLMWIEYLSQTRRLQHLTRTAKNLKAYLMRRLKHIQPFSNEKETLEAWIHDLIRLNAKFRGPLTVCPSAIHSSVPALCPSESVISKTYAARPRGIMVRGARETNWDDCLSRIEYSDAQTSAVAYGDHYLVVAVSDGTIFLYPRDSTEPSYTLSHGERVLILLLSGDDLYLASSGPRTIRVWDTRTQAQIWSFDVQHRPLTLAFADENTSLVAVTSGSYTLSWDLQSDENEGEVWRWASSFHEATGEAKPVQPPGKAILSDDCTVLAVSYRGKPVYLFDMKMESMIGSCNRSSAKPKGSQYVVDGMAFNPNPEINVLVASYGDGGLAVFDQWTADLCYQTQDVFAHTLACSPDGRMLITGSARGTIQLFEFSGARGTNLTLTYRINAFEDGIRGIAFSSDSLRFADIRGSQCRIWEPSVLVANDFDEGSQSDLSQAVTLNPRSVGMLEGPAEADITAVCLHPSGQYLFYAKQDGTVSYFDVPGAAHGRVLYQHAQNIRINCIAYCEQAALLITGDESSRIVATQIRSTSGGCEVVSTVIDMRSDGPVLALLINRSGTRLLAQGRNSARVWTMSGSRTDRKIDLQSSDDTTFSNHPLQPDVFFFISSNHTAAYAWDDSKGNDTSSTAAQATHDSTVPGVTHLSTPQKHVAILSTSHDNAERNHFYELNIWDASQISTNRDFPKPLALPDFEHISGNMRQIIHVDKSLTIFLDRDLWICSLDITQWIAHKQSAKRHFFLLSEWKGSTNNFLIEYIPERREFAVVRKHDILVIRRGLDVGTLLD</sequence>
<keyword evidence="2" id="KW-0677">Repeat</keyword>
<dbReference type="InterPro" id="IPR027417">
    <property type="entry name" value="P-loop_NTPase"/>
</dbReference>
<reference evidence="8" key="1">
    <citation type="submission" date="2017-12" db="EMBL/GenBank/DDBJ databases">
        <authorList>
            <consortium name="DOE Joint Genome Institute"/>
            <person name="Mondo S.J."/>
            <person name="Kjaerbolling I."/>
            <person name="Vesth T.C."/>
            <person name="Frisvad J.C."/>
            <person name="Nybo J.L."/>
            <person name="Theobald S."/>
            <person name="Kuo A."/>
            <person name="Bowyer P."/>
            <person name="Matsuda Y."/>
            <person name="Lyhne E.K."/>
            <person name="Kogle M.E."/>
            <person name="Clum A."/>
            <person name="Lipzen A."/>
            <person name="Salamov A."/>
            <person name="Ngan C.Y."/>
            <person name="Daum C."/>
            <person name="Chiniquy J."/>
            <person name="Barry K."/>
            <person name="LaButti K."/>
            <person name="Haridas S."/>
            <person name="Simmons B.A."/>
            <person name="Magnuson J.K."/>
            <person name="Mortensen U.H."/>
            <person name="Larsen T.O."/>
            <person name="Grigoriev I.V."/>
            <person name="Baker S.E."/>
            <person name="Andersen M.R."/>
            <person name="Nordberg H.P."/>
            <person name="Cantor M.N."/>
            <person name="Hua S.X."/>
        </authorList>
    </citation>
    <scope>NUCLEOTIDE SEQUENCE [LARGE SCALE GENOMIC DNA]</scope>
    <source>
        <strain evidence="8">IBT 19404</strain>
    </source>
</reference>
<dbReference type="Proteomes" id="UP000235023">
    <property type="component" value="Unassembled WGS sequence"/>
</dbReference>
<dbReference type="InterPro" id="IPR036322">
    <property type="entry name" value="WD40_repeat_dom_sf"/>
</dbReference>
<dbReference type="EMBL" id="KZ559496">
    <property type="protein sequence ID" value="PLN86831.1"/>
    <property type="molecule type" value="Genomic_DNA"/>
</dbReference>
<feature type="domain" description="DUF676" evidence="4">
    <location>
        <begin position="117"/>
        <end position="203"/>
    </location>
</feature>
<dbReference type="Gene3D" id="3.40.50.1820">
    <property type="entry name" value="alpha/beta hydrolase"/>
    <property type="match status" value="1"/>
</dbReference>
<feature type="domain" description="GPI inositol-deacylase winged helix" evidence="5">
    <location>
        <begin position="627"/>
        <end position="709"/>
    </location>
</feature>
<dbReference type="InterPro" id="IPR029058">
    <property type="entry name" value="AB_hydrolase_fold"/>
</dbReference>
<evidence type="ECO:0000313" key="7">
    <source>
        <dbReference type="EMBL" id="PLN86831.1"/>
    </source>
</evidence>
<dbReference type="InterPro" id="IPR001680">
    <property type="entry name" value="WD40_rpt"/>
</dbReference>
<accession>A0A2J5I9U3</accession>
<dbReference type="Gene3D" id="2.130.10.10">
    <property type="entry name" value="YVTN repeat-like/Quinoprotein amine dehydrogenase"/>
    <property type="match status" value="2"/>
</dbReference>
<dbReference type="InterPro" id="IPR011047">
    <property type="entry name" value="Quinoprotein_ADH-like_sf"/>
</dbReference>
<dbReference type="SUPFAM" id="SSF53474">
    <property type="entry name" value="alpha/beta-Hydrolases"/>
    <property type="match status" value="1"/>
</dbReference>
<keyword evidence="8" id="KW-1185">Reference proteome</keyword>
<dbReference type="Pfam" id="PF05057">
    <property type="entry name" value="DUF676"/>
    <property type="match status" value="1"/>
</dbReference>
<dbReference type="InterPro" id="IPR007751">
    <property type="entry name" value="DUF676_lipase-like"/>
</dbReference>
<dbReference type="Pfam" id="PF00400">
    <property type="entry name" value="WD40"/>
    <property type="match status" value="2"/>
</dbReference>
<organism evidence="7 8">
    <name type="scientific">Aspergillus taichungensis</name>
    <dbReference type="NCBI Taxonomy" id="482145"/>
    <lineage>
        <taxon>Eukaryota</taxon>
        <taxon>Fungi</taxon>
        <taxon>Dikarya</taxon>
        <taxon>Ascomycota</taxon>
        <taxon>Pezizomycotina</taxon>
        <taxon>Eurotiomycetes</taxon>
        <taxon>Eurotiomycetidae</taxon>
        <taxon>Eurotiales</taxon>
        <taxon>Aspergillaceae</taxon>
        <taxon>Aspergillus</taxon>
        <taxon>Aspergillus subgen. Circumdati</taxon>
    </lineage>
</organism>
<evidence type="ECO:0000313" key="8">
    <source>
        <dbReference type="Proteomes" id="UP000235023"/>
    </source>
</evidence>
<evidence type="ECO:0000259" key="6">
    <source>
        <dbReference type="Pfam" id="PF24883"/>
    </source>
</evidence>
<gene>
    <name evidence="7" type="ORF">BDW42DRAFT_189760</name>
</gene>
<feature type="domain" description="Nephrocystin 3-like N-terminal" evidence="6">
    <location>
        <begin position="360"/>
        <end position="520"/>
    </location>
</feature>
<dbReference type="SUPFAM" id="SSF52540">
    <property type="entry name" value="P-loop containing nucleoside triphosphate hydrolases"/>
    <property type="match status" value="1"/>
</dbReference>
<dbReference type="PANTHER" id="PTHR10039">
    <property type="entry name" value="AMELOGENIN"/>
    <property type="match status" value="1"/>
</dbReference>
<proteinExistence type="inferred from homology"/>
<name>A0A2J5I9U3_9EURO</name>
<comment type="similarity">
    <text evidence="1">Belongs to the putative lipase ROG1 family.</text>
</comment>
<dbReference type="SUPFAM" id="SSF50998">
    <property type="entry name" value="Quinoprotein alcohol dehydrogenase-like"/>
    <property type="match status" value="1"/>
</dbReference>
<dbReference type="Gene3D" id="3.40.50.300">
    <property type="entry name" value="P-loop containing nucleotide triphosphate hydrolases"/>
    <property type="match status" value="1"/>
</dbReference>
<evidence type="ECO:0000256" key="1">
    <source>
        <dbReference type="ARBA" id="ARBA00007920"/>
    </source>
</evidence>
<dbReference type="SMART" id="SM00320">
    <property type="entry name" value="WD40"/>
    <property type="match status" value="6"/>
</dbReference>
<dbReference type="PANTHER" id="PTHR10039:SF16">
    <property type="entry name" value="GPI INOSITOL-DEACYLASE"/>
    <property type="match status" value="1"/>
</dbReference>
<feature type="region of interest" description="Disordered" evidence="3">
    <location>
        <begin position="1"/>
        <end position="22"/>
    </location>
</feature>
<dbReference type="InterPro" id="IPR015943">
    <property type="entry name" value="WD40/YVTN_repeat-like_dom_sf"/>
</dbReference>
<evidence type="ECO:0000256" key="3">
    <source>
        <dbReference type="SAM" id="MobiDB-lite"/>
    </source>
</evidence>
<dbReference type="InterPro" id="IPR056884">
    <property type="entry name" value="NPHP3-like_N"/>
</dbReference>
<evidence type="ECO:0000256" key="2">
    <source>
        <dbReference type="ARBA" id="ARBA00022737"/>
    </source>
</evidence>
<dbReference type="Pfam" id="PF24883">
    <property type="entry name" value="NPHP3_N"/>
    <property type="match status" value="1"/>
</dbReference>
<dbReference type="InterPro" id="IPR054471">
    <property type="entry name" value="GPIID_WHD"/>
</dbReference>
<evidence type="ECO:0000259" key="4">
    <source>
        <dbReference type="Pfam" id="PF05057"/>
    </source>
</evidence>
<evidence type="ECO:0000259" key="5">
    <source>
        <dbReference type="Pfam" id="PF22939"/>
    </source>
</evidence>
<dbReference type="Pfam" id="PF22939">
    <property type="entry name" value="WHD_GPIID"/>
    <property type="match status" value="1"/>
</dbReference>
<dbReference type="OrthoDB" id="194358at2759"/>
<protein>
    <submittedName>
        <fullName evidence="7">Uncharacterized protein</fullName>
    </submittedName>
</protein>